<keyword evidence="1" id="KW-0472">Membrane</keyword>
<proteinExistence type="predicted"/>
<evidence type="ECO:0000313" key="3">
    <source>
        <dbReference type="RefSeq" id="XP_010509107.1"/>
    </source>
</evidence>
<dbReference type="PANTHER" id="PTHR21493">
    <property type="entry name" value="CGI-141-RELATED/LIPASE CONTAINING PROTEIN"/>
    <property type="match status" value="1"/>
</dbReference>
<keyword evidence="1" id="KW-1133">Transmembrane helix</keyword>
<dbReference type="PANTHER" id="PTHR21493:SF9">
    <property type="entry name" value="GOLGI TRANSPORT PROTEIN 1-RELATED"/>
    <property type="match status" value="1"/>
</dbReference>
<dbReference type="InterPro" id="IPR045176">
    <property type="entry name" value="Got1"/>
</dbReference>
<keyword evidence="2" id="KW-1185">Reference proteome</keyword>
<accession>A0ABM0Z1H5</accession>
<dbReference type="GeneID" id="104785566"/>
<keyword evidence="1" id="KW-0812">Transmembrane</keyword>
<dbReference type="Proteomes" id="UP000694864">
    <property type="component" value="Chromosome 5"/>
</dbReference>
<gene>
    <name evidence="3" type="primary">LOC104785566</name>
</gene>
<dbReference type="RefSeq" id="XP_010509107.1">
    <property type="nucleotide sequence ID" value="XM_010510805.2"/>
</dbReference>
<sequence>MKKYSCFQSCLIKIGNLSITPPIKHIKCTYAHYRNSHLFTKYTNKISVASGRPWTFCRLDHSGTMMSSSLKKDQKIGIGLTGFGLFFSFLGIIFVFQPELLAVGNIVLSSGVTLTVGLKSTLEFFMLHQNFMGSISFGFGVFFILLGSLIFGMLLEAFGSFVLISSFWPRFIYNKIDVIVMWFVFLH</sequence>
<organism evidence="2 3">
    <name type="scientific">Camelina sativa</name>
    <name type="common">False flax</name>
    <name type="synonym">Myagrum sativum</name>
    <dbReference type="NCBI Taxonomy" id="90675"/>
    <lineage>
        <taxon>Eukaryota</taxon>
        <taxon>Viridiplantae</taxon>
        <taxon>Streptophyta</taxon>
        <taxon>Embryophyta</taxon>
        <taxon>Tracheophyta</taxon>
        <taxon>Spermatophyta</taxon>
        <taxon>Magnoliopsida</taxon>
        <taxon>eudicotyledons</taxon>
        <taxon>Gunneridae</taxon>
        <taxon>Pentapetalae</taxon>
        <taxon>rosids</taxon>
        <taxon>malvids</taxon>
        <taxon>Brassicales</taxon>
        <taxon>Brassicaceae</taxon>
        <taxon>Camelineae</taxon>
        <taxon>Camelina</taxon>
    </lineage>
</organism>
<name>A0ABM0Z1H5_CAMSA</name>
<evidence type="ECO:0000313" key="2">
    <source>
        <dbReference type="Proteomes" id="UP000694864"/>
    </source>
</evidence>
<feature type="transmembrane region" description="Helical" evidence="1">
    <location>
        <begin position="167"/>
        <end position="186"/>
    </location>
</feature>
<reference evidence="3" key="2">
    <citation type="submission" date="2025-08" db="UniProtKB">
        <authorList>
            <consortium name="RefSeq"/>
        </authorList>
    </citation>
    <scope>IDENTIFICATION</scope>
    <source>
        <tissue evidence="3">Leaf</tissue>
    </source>
</reference>
<feature type="transmembrane region" description="Helical" evidence="1">
    <location>
        <begin position="76"/>
        <end position="96"/>
    </location>
</feature>
<protein>
    <submittedName>
        <fullName evidence="3">Vesicle transport protein GOT1-like</fullName>
    </submittedName>
</protein>
<evidence type="ECO:0000256" key="1">
    <source>
        <dbReference type="SAM" id="Phobius"/>
    </source>
</evidence>
<feature type="transmembrane region" description="Helical" evidence="1">
    <location>
        <begin position="134"/>
        <end position="155"/>
    </location>
</feature>
<reference evidence="2" key="1">
    <citation type="journal article" date="2014" name="Nat. Commun.">
        <title>The emerging biofuel crop Camelina sativa retains a highly undifferentiated hexaploid genome structure.</title>
        <authorList>
            <person name="Kagale S."/>
            <person name="Koh C."/>
            <person name="Nixon J."/>
            <person name="Bollina V."/>
            <person name="Clarke W.E."/>
            <person name="Tuteja R."/>
            <person name="Spillane C."/>
            <person name="Robinson S.J."/>
            <person name="Links M.G."/>
            <person name="Clarke C."/>
            <person name="Higgins E.E."/>
            <person name="Huebert T."/>
            <person name="Sharpe A.G."/>
            <person name="Parkin I.A."/>
        </authorList>
    </citation>
    <scope>NUCLEOTIDE SEQUENCE [LARGE SCALE GENOMIC DNA]</scope>
    <source>
        <strain evidence="2">cv. DH55</strain>
    </source>
</reference>
<feature type="transmembrane region" description="Helical" evidence="1">
    <location>
        <begin position="102"/>
        <end position="122"/>
    </location>
</feature>